<dbReference type="InterPro" id="IPR000843">
    <property type="entry name" value="HTH_LacI"/>
</dbReference>
<evidence type="ECO:0000259" key="4">
    <source>
        <dbReference type="PROSITE" id="PS50932"/>
    </source>
</evidence>
<dbReference type="Gene3D" id="3.40.50.2300">
    <property type="match status" value="2"/>
</dbReference>
<dbReference type="SUPFAM" id="SSF47413">
    <property type="entry name" value="lambda repressor-like DNA-binding domains"/>
    <property type="match status" value="1"/>
</dbReference>
<comment type="caution">
    <text evidence="5">The sequence shown here is derived from an EMBL/GenBank/DDBJ whole genome shotgun (WGS) entry which is preliminary data.</text>
</comment>
<protein>
    <submittedName>
        <fullName evidence="5">LacI family DNA-binding transcriptional regulator</fullName>
    </submittedName>
</protein>
<dbReference type="GO" id="GO:0003677">
    <property type="term" value="F:DNA binding"/>
    <property type="evidence" value="ECO:0007669"/>
    <property type="project" value="UniProtKB-KW"/>
</dbReference>
<dbReference type="Gene3D" id="1.10.260.40">
    <property type="entry name" value="lambda repressor-like DNA-binding domains"/>
    <property type="match status" value="1"/>
</dbReference>
<keyword evidence="6" id="KW-1185">Reference proteome</keyword>
<dbReference type="PANTHER" id="PTHR30146:SF147">
    <property type="entry name" value="HTH-TYPE TRANSCRIPTIONAL REGULATOR DEGA"/>
    <property type="match status" value="1"/>
</dbReference>
<dbReference type="Pfam" id="PF00356">
    <property type="entry name" value="LacI"/>
    <property type="match status" value="1"/>
</dbReference>
<dbReference type="Proteomes" id="UP001589609">
    <property type="component" value="Unassembled WGS sequence"/>
</dbReference>
<dbReference type="SUPFAM" id="SSF53822">
    <property type="entry name" value="Periplasmic binding protein-like I"/>
    <property type="match status" value="1"/>
</dbReference>
<sequence>MRTTIYDVAKKAEVSMSTVSMVMNNKGSISDATRKKVMKVLEELQFTSSRSSIVLKKRSAYTVGLLIPNLENPLFVEIARNVCQRGHELGLSVVICNTENDAEKEVQYITRLKEKNLDGLILAGGFENDAILQEVVGEGLPIVLIGQNIPSLGVDSVHVDDCLGGYQVTEHFLSLGHQTIAVFAENTRSSKERLHGYRQAIKDAGLEYNESLVFVCDSTVSSKQLAKQILGLINRPTAIFACNDLLAVGIMQGAKERGLRVPHDLSIIGFDNTILSRSIDPPLTSVDQPIEEMGRQGIDLLIERIEGKEKTKRQVILFPKVIFRNSTKTHPI</sequence>
<dbReference type="Pfam" id="PF13377">
    <property type="entry name" value="Peripla_BP_3"/>
    <property type="match status" value="1"/>
</dbReference>
<dbReference type="SMART" id="SM00354">
    <property type="entry name" value="HTH_LACI"/>
    <property type="match status" value="1"/>
</dbReference>
<keyword evidence="1" id="KW-0805">Transcription regulation</keyword>
<reference evidence="5 6" key="1">
    <citation type="submission" date="2024-09" db="EMBL/GenBank/DDBJ databases">
        <authorList>
            <person name="Sun Q."/>
            <person name="Mori K."/>
        </authorList>
    </citation>
    <scope>NUCLEOTIDE SEQUENCE [LARGE SCALE GENOMIC DNA]</scope>
    <source>
        <strain evidence="5 6">JCM 11201</strain>
    </source>
</reference>
<gene>
    <name evidence="5" type="ORF">ACFFMS_14650</name>
</gene>
<keyword evidence="3" id="KW-0804">Transcription</keyword>
<evidence type="ECO:0000256" key="1">
    <source>
        <dbReference type="ARBA" id="ARBA00023015"/>
    </source>
</evidence>
<organism evidence="5 6">
    <name type="scientific">Ectobacillus funiculus</name>
    <dbReference type="NCBI Taxonomy" id="137993"/>
    <lineage>
        <taxon>Bacteria</taxon>
        <taxon>Bacillati</taxon>
        <taxon>Bacillota</taxon>
        <taxon>Bacilli</taxon>
        <taxon>Bacillales</taxon>
        <taxon>Bacillaceae</taxon>
        <taxon>Ectobacillus</taxon>
    </lineage>
</organism>
<dbReference type="RefSeq" id="WP_379950001.1">
    <property type="nucleotide sequence ID" value="NZ_JBHMAF010000084.1"/>
</dbReference>
<dbReference type="EMBL" id="JBHMAF010000084">
    <property type="protein sequence ID" value="MFB9759654.1"/>
    <property type="molecule type" value="Genomic_DNA"/>
</dbReference>
<evidence type="ECO:0000256" key="2">
    <source>
        <dbReference type="ARBA" id="ARBA00023125"/>
    </source>
</evidence>
<dbReference type="PROSITE" id="PS00356">
    <property type="entry name" value="HTH_LACI_1"/>
    <property type="match status" value="1"/>
</dbReference>
<dbReference type="CDD" id="cd06267">
    <property type="entry name" value="PBP1_LacI_sugar_binding-like"/>
    <property type="match status" value="1"/>
</dbReference>
<evidence type="ECO:0000313" key="6">
    <source>
        <dbReference type="Proteomes" id="UP001589609"/>
    </source>
</evidence>
<feature type="domain" description="HTH lacI-type" evidence="4">
    <location>
        <begin position="3"/>
        <end position="57"/>
    </location>
</feature>
<proteinExistence type="predicted"/>
<evidence type="ECO:0000256" key="3">
    <source>
        <dbReference type="ARBA" id="ARBA00023163"/>
    </source>
</evidence>
<dbReference type="CDD" id="cd01392">
    <property type="entry name" value="HTH_LacI"/>
    <property type="match status" value="1"/>
</dbReference>
<dbReference type="PANTHER" id="PTHR30146">
    <property type="entry name" value="LACI-RELATED TRANSCRIPTIONAL REPRESSOR"/>
    <property type="match status" value="1"/>
</dbReference>
<evidence type="ECO:0000313" key="5">
    <source>
        <dbReference type="EMBL" id="MFB9759654.1"/>
    </source>
</evidence>
<dbReference type="InterPro" id="IPR028082">
    <property type="entry name" value="Peripla_BP_I"/>
</dbReference>
<keyword evidence="2 5" id="KW-0238">DNA-binding</keyword>
<dbReference type="InterPro" id="IPR010982">
    <property type="entry name" value="Lambda_DNA-bd_dom_sf"/>
</dbReference>
<name>A0ABV5WGD6_9BACI</name>
<dbReference type="InterPro" id="IPR046335">
    <property type="entry name" value="LacI/GalR-like_sensor"/>
</dbReference>
<dbReference type="PROSITE" id="PS50932">
    <property type="entry name" value="HTH_LACI_2"/>
    <property type="match status" value="1"/>
</dbReference>
<accession>A0ABV5WGD6</accession>